<evidence type="ECO:0000256" key="5">
    <source>
        <dbReference type="ARBA" id="ARBA00023211"/>
    </source>
</evidence>
<dbReference type="InterPro" id="IPR029061">
    <property type="entry name" value="THDP-binding"/>
</dbReference>
<comment type="pathway">
    <text evidence="6">Quinol/quinone metabolism; 1,4-dihydroxy-2-naphthoate biosynthesis; 1,4-dihydroxy-2-naphthoate from chorismate: step 2/7.</text>
</comment>
<dbReference type="GO" id="GO:0070204">
    <property type="term" value="F:2-succinyl-5-enolpyruvyl-6-hydroxy-3-cyclohexene-1-carboxylic-acid synthase activity"/>
    <property type="evidence" value="ECO:0007669"/>
    <property type="project" value="UniProtKB-UniRule"/>
</dbReference>
<keyword evidence="2 6" id="KW-0479">Metal-binding</keyword>
<evidence type="ECO:0000259" key="8">
    <source>
        <dbReference type="Pfam" id="PF16582"/>
    </source>
</evidence>
<comment type="subunit">
    <text evidence="6">Homodimer.</text>
</comment>
<dbReference type="SUPFAM" id="SSF52518">
    <property type="entry name" value="Thiamin diphosphate-binding fold (THDP-binding)"/>
    <property type="match status" value="2"/>
</dbReference>
<dbReference type="NCBIfam" id="TIGR00173">
    <property type="entry name" value="menD"/>
    <property type="match status" value="1"/>
</dbReference>
<reference evidence="9 10" key="1">
    <citation type="submission" date="2018-11" db="EMBL/GenBank/DDBJ databases">
        <title>Novel bacteria species description.</title>
        <authorList>
            <person name="Han J.-H."/>
        </authorList>
    </citation>
    <scope>NUCLEOTIDE SEQUENCE [LARGE SCALE GENOMIC DNA]</scope>
    <source>
        <strain evidence="9 10">KCTC23259</strain>
    </source>
</reference>
<dbReference type="AlphaFoldDB" id="A0AAE3H0R4"/>
<keyword evidence="5 6" id="KW-0464">Manganese</keyword>
<evidence type="ECO:0000256" key="2">
    <source>
        <dbReference type="ARBA" id="ARBA00022723"/>
    </source>
</evidence>
<keyword evidence="4 6" id="KW-0786">Thiamine pyrophosphate</keyword>
<dbReference type="CDD" id="cd07037">
    <property type="entry name" value="TPP_PYR_MenD"/>
    <property type="match status" value="1"/>
</dbReference>
<feature type="domain" description="Menaquinone biosynthesis protein MenD middle" evidence="8">
    <location>
        <begin position="203"/>
        <end position="333"/>
    </location>
</feature>
<comment type="function">
    <text evidence="6">Catalyzes the thiamine diphosphate-dependent decarboxylation of 2-oxoglutarate and the subsequent addition of the resulting succinic semialdehyde-thiamine pyrophosphate anion to isochorismate to yield 2-succinyl-5-enolpyruvyl-6-hydroxy-3-cyclohexene-1-carboxylate (SEPHCHC).</text>
</comment>
<sequence>MPLLEPLYNIVELCALHGISDAIICPGSRSAALTLAFARNSRIRTRVIADERSAAFVALGMAMQSGDTVALVCTSGSAALNFAPAIAEAYFQEIPLLILTADRPPEWIHQYDGQTIFQENIYGKHVKKAYNLPVDYNHKDAQWQMQRLANEAIHLCQSVPKGPVHVNVPIREPFYPEGNERVFPIVQQVYFIPQKAVLSSEAWVDLLDIWQKSERKLIAIGQNSEDLNEELSGLSVEEGVVVLADIISNVGVEEKISSHDVFLSKAQNLKPDLLITVGKSFISKGFKQYIRNHKPSYHWHIQPHPDLIDPTQSISHKIEVSAKYFFKELLETTDLQKLKTGDEEEENDYFLEWSGLKEVSLRYLNKFLNNVDFGELKAIAMLLESLSADFVLHLGNSMPVRYANILGGISKEGFEVSANRGTSGIDGIVSTAIGQALKTTKTVVCLVGDVSFFYDSNALFFGELPQNLRIVMINNGGGNIFRIIDGPSKQDELESHFVTSQTRTAESLAMESGIRYLKATNMIEMAEGLEIITKGDPRAALLEVFTDGQADAEIFKALKAGFIL</sequence>
<dbReference type="GO" id="GO:0000287">
    <property type="term" value="F:magnesium ion binding"/>
    <property type="evidence" value="ECO:0007669"/>
    <property type="project" value="UniProtKB-UniRule"/>
</dbReference>
<evidence type="ECO:0000313" key="9">
    <source>
        <dbReference type="EMBL" id="MCP9762859.1"/>
    </source>
</evidence>
<proteinExistence type="inferred from homology"/>
<comment type="pathway">
    <text evidence="6">Quinol/quinone metabolism; menaquinone biosynthesis.</text>
</comment>
<dbReference type="EC" id="2.2.1.9" evidence="6"/>
<accession>A0AAE3H0R4</accession>
<dbReference type="PANTHER" id="PTHR42916:SF1">
    <property type="entry name" value="PROTEIN PHYLLO, CHLOROPLASTIC"/>
    <property type="match status" value="1"/>
</dbReference>
<evidence type="ECO:0000256" key="1">
    <source>
        <dbReference type="ARBA" id="ARBA00022679"/>
    </source>
</evidence>
<dbReference type="CDD" id="cd02009">
    <property type="entry name" value="TPP_SHCHC_synthase"/>
    <property type="match status" value="1"/>
</dbReference>
<dbReference type="GO" id="GO:0009234">
    <property type="term" value="P:menaquinone biosynthetic process"/>
    <property type="evidence" value="ECO:0007669"/>
    <property type="project" value="UniProtKB-UniRule"/>
</dbReference>
<evidence type="ECO:0000256" key="3">
    <source>
        <dbReference type="ARBA" id="ARBA00022842"/>
    </source>
</evidence>
<name>A0AAE3H0R4_9BACT</name>
<dbReference type="PIRSF" id="PIRSF004983">
    <property type="entry name" value="MenD"/>
    <property type="match status" value="1"/>
</dbReference>
<evidence type="ECO:0000256" key="6">
    <source>
        <dbReference type="HAMAP-Rule" id="MF_01659"/>
    </source>
</evidence>
<evidence type="ECO:0000313" key="10">
    <source>
        <dbReference type="Proteomes" id="UP001204144"/>
    </source>
</evidence>
<dbReference type="PANTHER" id="PTHR42916">
    <property type="entry name" value="2-SUCCINYL-5-ENOLPYRUVYL-6-HYDROXY-3-CYCLOHEXENE-1-CARBOXYLATE SYNTHASE"/>
    <property type="match status" value="1"/>
</dbReference>
<comment type="cofactor">
    <cofactor evidence="6">
        <name>thiamine diphosphate</name>
        <dbReference type="ChEBI" id="CHEBI:58937"/>
    </cofactor>
    <text evidence="6">Binds 1 thiamine pyrophosphate per subunit.</text>
</comment>
<comment type="similarity">
    <text evidence="6">Belongs to the TPP enzyme family. MenD subfamily.</text>
</comment>
<gene>
    <name evidence="6 9" type="primary">menD</name>
    <name evidence="9" type="ORF">EGI31_07810</name>
</gene>
<comment type="caution">
    <text evidence="9">The sequence shown here is derived from an EMBL/GenBank/DDBJ whole genome shotgun (WGS) entry which is preliminary data.</text>
</comment>
<keyword evidence="1 6" id="KW-0808">Transferase</keyword>
<keyword evidence="10" id="KW-1185">Reference proteome</keyword>
<organism evidence="9 10">
    <name type="scientific">Lacihabitans soyangensis</name>
    <dbReference type="NCBI Taxonomy" id="869394"/>
    <lineage>
        <taxon>Bacteria</taxon>
        <taxon>Pseudomonadati</taxon>
        <taxon>Bacteroidota</taxon>
        <taxon>Cytophagia</taxon>
        <taxon>Cytophagales</taxon>
        <taxon>Leadbetterellaceae</taxon>
        <taxon>Lacihabitans</taxon>
    </lineage>
</organism>
<dbReference type="EMBL" id="RJUF01000016">
    <property type="protein sequence ID" value="MCP9762859.1"/>
    <property type="molecule type" value="Genomic_DNA"/>
</dbReference>
<dbReference type="InterPro" id="IPR004433">
    <property type="entry name" value="MenaQ_synth_MenD"/>
</dbReference>
<evidence type="ECO:0000256" key="4">
    <source>
        <dbReference type="ARBA" id="ARBA00023052"/>
    </source>
</evidence>
<dbReference type="Proteomes" id="UP001204144">
    <property type="component" value="Unassembled WGS sequence"/>
</dbReference>
<protein>
    <recommendedName>
        <fullName evidence="6">2-succinyl-5-enolpyruvyl-6-hydroxy-3-cyclohexene-1-carboxylate synthase</fullName>
        <shortName evidence="6">SEPHCHC synthase</shortName>
        <ecNumber evidence="6">2.2.1.9</ecNumber>
    </recommendedName>
    <alternativeName>
        <fullName evidence="6">Menaquinone biosynthesis protein MenD</fullName>
    </alternativeName>
</protein>
<dbReference type="GO" id="GO:0030976">
    <property type="term" value="F:thiamine pyrophosphate binding"/>
    <property type="evidence" value="ECO:0007669"/>
    <property type="project" value="UniProtKB-UniRule"/>
</dbReference>
<dbReference type="RefSeq" id="WP_255036636.1">
    <property type="nucleotide sequence ID" value="NZ_RJUF01000016.1"/>
</dbReference>
<dbReference type="Gene3D" id="3.40.50.1220">
    <property type="entry name" value="TPP-binding domain"/>
    <property type="match status" value="1"/>
</dbReference>
<keyword evidence="3 6" id="KW-0460">Magnesium</keyword>
<comment type="catalytic activity">
    <reaction evidence="6">
        <text>isochorismate + 2-oxoglutarate + H(+) = 5-enolpyruvoyl-6-hydroxy-2-succinyl-cyclohex-3-ene-1-carboxylate + CO2</text>
        <dbReference type="Rhea" id="RHEA:25593"/>
        <dbReference type="ChEBI" id="CHEBI:15378"/>
        <dbReference type="ChEBI" id="CHEBI:16526"/>
        <dbReference type="ChEBI" id="CHEBI:16810"/>
        <dbReference type="ChEBI" id="CHEBI:29780"/>
        <dbReference type="ChEBI" id="CHEBI:58818"/>
        <dbReference type="EC" id="2.2.1.9"/>
    </reaction>
</comment>
<dbReference type="GO" id="GO:0030145">
    <property type="term" value="F:manganese ion binding"/>
    <property type="evidence" value="ECO:0007669"/>
    <property type="project" value="UniProtKB-UniRule"/>
</dbReference>
<evidence type="ECO:0000259" key="7">
    <source>
        <dbReference type="Pfam" id="PF02776"/>
    </source>
</evidence>
<feature type="domain" description="Thiamine pyrophosphate enzyme N-terminal TPP-binding" evidence="7">
    <location>
        <begin position="10"/>
        <end position="115"/>
    </location>
</feature>
<dbReference type="Pfam" id="PF02776">
    <property type="entry name" value="TPP_enzyme_N"/>
    <property type="match status" value="1"/>
</dbReference>
<comment type="cofactor">
    <cofactor evidence="6">
        <name>Mg(2+)</name>
        <dbReference type="ChEBI" id="CHEBI:18420"/>
    </cofactor>
    <cofactor evidence="6">
        <name>Mn(2+)</name>
        <dbReference type="ChEBI" id="CHEBI:29035"/>
    </cofactor>
</comment>
<dbReference type="InterPro" id="IPR032264">
    <property type="entry name" value="MenD_middle"/>
</dbReference>
<dbReference type="Pfam" id="PF16582">
    <property type="entry name" value="TPP_enzyme_M_2"/>
    <property type="match status" value="1"/>
</dbReference>
<dbReference type="Gene3D" id="3.40.50.970">
    <property type="match status" value="2"/>
</dbReference>
<dbReference type="HAMAP" id="MF_01659">
    <property type="entry name" value="MenD"/>
    <property type="match status" value="1"/>
</dbReference>
<dbReference type="InterPro" id="IPR012001">
    <property type="entry name" value="Thiamin_PyroP_enz_TPP-bd_dom"/>
</dbReference>
<keyword evidence="6" id="KW-0474">Menaquinone biosynthesis</keyword>